<dbReference type="AlphaFoldDB" id="A0A0D2M338"/>
<evidence type="ECO:0000313" key="10">
    <source>
        <dbReference type="Proteomes" id="UP000054498"/>
    </source>
</evidence>
<keyword evidence="1 6" id="KW-0547">Nucleotide-binding</keyword>
<keyword evidence="2 6" id="KW-0378">Hydrolase</keyword>
<dbReference type="EC" id="3.6.4.13" evidence="6"/>
<evidence type="ECO:0000313" key="9">
    <source>
        <dbReference type="EMBL" id="KIY98014.1"/>
    </source>
</evidence>
<dbReference type="Proteomes" id="UP000054498">
    <property type="component" value="Unassembled WGS sequence"/>
</dbReference>
<dbReference type="PANTHER" id="PTHR24031">
    <property type="entry name" value="RNA HELICASE"/>
    <property type="match status" value="1"/>
</dbReference>
<evidence type="ECO:0000256" key="3">
    <source>
        <dbReference type="ARBA" id="ARBA00022806"/>
    </source>
</evidence>
<dbReference type="GeneID" id="25742820"/>
<dbReference type="GO" id="GO:0003724">
    <property type="term" value="F:RNA helicase activity"/>
    <property type="evidence" value="ECO:0007669"/>
    <property type="project" value="UniProtKB-EC"/>
</dbReference>
<dbReference type="PROSITE" id="PS51195">
    <property type="entry name" value="Q_MOTIF"/>
    <property type="match status" value="1"/>
</dbReference>
<dbReference type="KEGG" id="mng:MNEG_9945"/>
<evidence type="ECO:0000259" key="8">
    <source>
        <dbReference type="PROSITE" id="PS51195"/>
    </source>
</evidence>
<keyword evidence="6" id="KW-0694">RNA-binding</keyword>
<comment type="domain">
    <text evidence="6">The Q motif is unique to and characteristic of the DEAD box family of RNA helicases and controls ATP binding and hydrolysis.</text>
</comment>
<comment type="catalytic activity">
    <reaction evidence="6">
        <text>ATP + H2O = ADP + phosphate + H(+)</text>
        <dbReference type="Rhea" id="RHEA:13065"/>
        <dbReference type="ChEBI" id="CHEBI:15377"/>
        <dbReference type="ChEBI" id="CHEBI:15378"/>
        <dbReference type="ChEBI" id="CHEBI:30616"/>
        <dbReference type="ChEBI" id="CHEBI:43474"/>
        <dbReference type="ChEBI" id="CHEBI:456216"/>
        <dbReference type="EC" id="3.6.4.13"/>
    </reaction>
</comment>
<evidence type="ECO:0000256" key="6">
    <source>
        <dbReference type="RuleBase" id="RU365068"/>
    </source>
</evidence>
<organism evidence="9 10">
    <name type="scientific">Monoraphidium neglectum</name>
    <dbReference type="NCBI Taxonomy" id="145388"/>
    <lineage>
        <taxon>Eukaryota</taxon>
        <taxon>Viridiplantae</taxon>
        <taxon>Chlorophyta</taxon>
        <taxon>core chlorophytes</taxon>
        <taxon>Chlorophyceae</taxon>
        <taxon>CS clade</taxon>
        <taxon>Sphaeropleales</taxon>
        <taxon>Selenastraceae</taxon>
        <taxon>Monoraphidium</taxon>
    </lineage>
</organism>
<evidence type="ECO:0000256" key="1">
    <source>
        <dbReference type="ARBA" id="ARBA00022741"/>
    </source>
</evidence>
<evidence type="ECO:0000256" key="7">
    <source>
        <dbReference type="SAM" id="MobiDB-lite"/>
    </source>
</evidence>
<feature type="short sequence motif" description="Q motif" evidence="5">
    <location>
        <begin position="59"/>
        <end position="88"/>
    </location>
</feature>
<keyword evidence="10" id="KW-1185">Reference proteome</keyword>
<dbReference type="GO" id="GO:0005524">
    <property type="term" value="F:ATP binding"/>
    <property type="evidence" value="ECO:0007669"/>
    <property type="project" value="UniProtKB-UniRule"/>
</dbReference>
<dbReference type="InterPro" id="IPR027417">
    <property type="entry name" value="P-loop_NTPase"/>
</dbReference>
<accession>A0A0D2M338</accession>
<keyword evidence="3 6" id="KW-0347">Helicase</keyword>
<dbReference type="InterPro" id="IPR011545">
    <property type="entry name" value="DEAD/DEAH_box_helicase_dom"/>
</dbReference>
<proteinExistence type="inferred from homology"/>
<reference evidence="9 10" key="1">
    <citation type="journal article" date="2013" name="BMC Genomics">
        <title>Reconstruction of the lipid metabolism for the microalga Monoraphidium neglectum from its genome sequence reveals characteristics suitable for biofuel production.</title>
        <authorList>
            <person name="Bogen C."/>
            <person name="Al-Dilaimi A."/>
            <person name="Albersmeier A."/>
            <person name="Wichmann J."/>
            <person name="Grundmann M."/>
            <person name="Rupp O."/>
            <person name="Lauersen K.J."/>
            <person name="Blifernez-Klassen O."/>
            <person name="Kalinowski J."/>
            <person name="Goesmann A."/>
            <person name="Mussgnug J.H."/>
            <person name="Kruse O."/>
        </authorList>
    </citation>
    <scope>NUCLEOTIDE SEQUENCE [LARGE SCALE GENOMIC DNA]</scope>
    <source>
        <strain evidence="9 10">SAG 48.87</strain>
    </source>
</reference>
<feature type="region of interest" description="Disordered" evidence="7">
    <location>
        <begin position="1"/>
        <end position="30"/>
    </location>
</feature>
<keyword evidence="4 6" id="KW-0067">ATP-binding</keyword>
<comment type="function">
    <text evidence="6">RNA helicase.</text>
</comment>
<evidence type="ECO:0000256" key="5">
    <source>
        <dbReference type="PROSITE-ProRule" id="PRU00552"/>
    </source>
</evidence>
<dbReference type="Pfam" id="PF00270">
    <property type="entry name" value="DEAD"/>
    <property type="match status" value="1"/>
</dbReference>
<dbReference type="OrthoDB" id="10265785at2759"/>
<sequence length="218" mass="23365">MAGVKVEAAEPHQPAPGAGAAEGMDAPDPSLRLADQLINPEGGIRAVTQEGDQIYSSAHKFEELDLSKELMMGLYSEMRFDHPSAIQAKTLPMILEPDQNGTYRDLIAQAHNGSGKTTCFVLAMLSRVDPALHVPQALCMCPTRELVLQNLHVVRRMAKYTAIQAVSTADEDERTGAAGGRRAARRAKITEHKCGCIAYVGLSYKAGSLAGQVKSAAH</sequence>
<dbReference type="STRING" id="145388.A0A0D2M338"/>
<evidence type="ECO:0000256" key="2">
    <source>
        <dbReference type="ARBA" id="ARBA00022801"/>
    </source>
</evidence>
<dbReference type="GO" id="GO:0003723">
    <property type="term" value="F:RNA binding"/>
    <property type="evidence" value="ECO:0007669"/>
    <property type="project" value="UniProtKB-UniRule"/>
</dbReference>
<gene>
    <name evidence="9" type="ORF">MNEG_9945</name>
</gene>
<dbReference type="Gene3D" id="3.40.50.300">
    <property type="entry name" value="P-loop containing nucleotide triphosphate hydrolases"/>
    <property type="match status" value="1"/>
</dbReference>
<feature type="domain" description="DEAD-box RNA helicase Q" evidence="8">
    <location>
        <begin position="59"/>
        <end position="88"/>
    </location>
</feature>
<dbReference type="RefSeq" id="XP_013897034.1">
    <property type="nucleotide sequence ID" value="XM_014041580.1"/>
</dbReference>
<dbReference type="InterPro" id="IPR014014">
    <property type="entry name" value="RNA_helicase_DEAD_Q_motif"/>
</dbReference>
<name>A0A0D2M338_9CHLO</name>
<comment type="similarity">
    <text evidence="6">Belongs to the DEAD box helicase family.</text>
</comment>
<dbReference type="EMBL" id="KK102342">
    <property type="protein sequence ID" value="KIY98014.1"/>
    <property type="molecule type" value="Genomic_DNA"/>
</dbReference>
<dbReference type="SUPFAM" id="SSF52540">
    <property type="entry name" value="P-loop containing nucleoside triphosphate hydrolases"/>
    <property type="match status" value="1"/>
</dbReference>
<protein>
    <recommendedName>
        <fullName evidence="6">ATP-dependent RNA helicase</fullName>
        <ecNumber evidence="6">3.6.4.13</ecNumber>
    </recommendedName>
</protein>
<evidence type="ECO:0000256" key="4">
    <source>
        <dbReference type="ARBA" id="ARBA00022840"/>
    </source>
</evidence>
<dbReference type="GO" id="GO:0016787">
    <property type="term" value="F:hydrolase activity"/>
    <property type="evidence" value="ECO:0007669"/>
    <property type="project" value="UniProtKB-KW"/>
</dbReference>